<dbReference type="Pfam" id="PF00584">
    <property type="entry name" value="SecE"/>
    <property type="match status" value="1"/>
</dbReference>
<evidence type="ECO:0000256" key="5">
    <source>
        <dbReference type="ARBA" id="ARBA00022989"/>
    </source>
</evidence>
<comment type="caution">
    <text evidence="9">The sequence shown here is derived from an EMBL/GenBank/DDBJ whole genome shotgun (WGS) entry which is preliminary data.</text>
</comment>
<evidence type="ECO:0008006" key="11">
    <source>
        <dbReference type="Google" id="ProtNLM"/>
    </source>
</evidence>
<accession>A0A512MEK1</accession>
<sequence>MSRIIAYWNEVVIELRKATWPWDPKEKGFAKYKELNDSTIVVFIAMILLGGFVAFFDFSFRKAFDALTIWLSGV</sequence>
<dbReference type="GO" id="GO:0006605">
    <property type="term" value="P:protein targeting"/>
    <property type="evidence" value="ECO:0007669"/>
    <property type="project" value="InterPro"/>
</dbReference>
<keyword evidence="2" id="KW-0813">Transport</keyword>
<keyword evidence="6" id="KW-0811">Translocation</keyword>
<dbReference type="InterPro" id="IPR001901">
    <property type="entry name" value="Translocase_SecE/Sec61-g"/>
</dbReference>
<keyword evidence="7 8" id="KW-0472">Membrane</keyword>
<gene>
    <name evidence="9" type="ORF">BGE01nite_44600</name>
</gene>
<evidence type="ECO:0000256" key="2">
    <source>
        <dbReference type="ARBA" id="ARBA00022448"/>
    </source>
</evidence>
<keyword evidence="5 8" id="KW-1133">Transmembrane helix</keyword>
<feature type="transmembrane region" description="Helical" evidence="8">
    <location>
        <begin position="40"/>
        <end position="60"/>
    </location>
</feature>
<dbReference type="RefSeq" id="WP_146853809.1">
    <property type="nucleotide sequence ID" value="NZ_BKAG01000043.1"/>
</dbReference>
<dbReference type="GO" id="GO:0006886">
    <property type="term" value="P:intracellular protein transport"/>
    <property type="evidence" value="ECO:0007669"/>
    <property type="project" value="InterPro"/>
</dbReference>
<comment type="subcellular location">
    <subcellularLocation>
        <location evidence="1">Membrane</location>
    </subcellularLocation>
</comment>
<keyword evidence="4" id="KW-0653">Protein transport</keyword>
<dbReference type="InterPro" id="IPR038379">
    <property type="entry name" value="SecE_sf"/>
</dbReference>
<keyword evidence="10" id="KW-1185">Reference proteome</keyword>
<evidence type="ECO:0000256" key="7">
    <source>
        <dbReference type="ARBA" id="ARBA00023136"/>
    </source>
</evidence>
<evidence type="ECO:0000256" key="6">
    <source>
        <dbReference type="ARBA" id="ARBA00023010"/>
    </source>
</evidence>
<evidence type="ECO:0000256" key="3">
    <source>
        <dbReference type="ARBA" id="ARBA00022692"/>
    </source>
</evidence>
<name>A0A512MEK1_9BACT</name>
<evidence type="ECO:0000313" key="9">
    <source>
        <dbReference type="EMBL" id="GEP45169.1"/>
    </source>
</evidence>
<dbReference type="EMBL" id="BKAG01000043">
    <property type="protein sequence ID" value="GEP45169.1"/>
    <property type="molecule type" value="Genomic_DNA"/>
</dbReference>
<dbReference type="Gene3D" id="1.20.5.1030">
    <property type="entry name" value="Preprotein translocase secy subunit"/>
    <property type="match status" value="1"/>
</dbReference>
<evidence type="ECO:0000313" key="10">
    <source>
        <dbReference type="Proteomes" id="UP000321577"/>
    </source>
</evidence>
<reference evidence="9 10" key="1">
    <citation type="submission" date="2019-07" db="EMBL/GenBank/DDBJ databases">
        <title>Whole genome shotgun sequence of Brevifollis gellanilyticus NBRC 108608.</title>
        <authorList>
            <person name="Hosoyama A."/>
            <person name="Uohara A."/>
            <person name="Ohji S."/>
            <person name="Ichikawa N."/>
        </authorList>
    </citation>
    <scope>NUCLEOTIDE SEQUENCE [LARGE SCALE GENOMIC DNA]</scope>
    <source>
        <strain evidence="9 10">NBRC 108608</strain>
    </source>
</reference>
<evidence type="ECO:0000256" key="8">
    <source>
        <dbReference type="SAM" id="Phobius"/>
    </source>
</evidence>
<protein>
    <recommendedName>
        <fullName evidence="11">Preprotein translocase subunit SecE</fullName>
    </recommendedName>
</protein>
<proteinExistence type="predicted"/>
<dbReference type="GO" id="GO:0016020">
    <property type="term" value="C:membrane"/>
    <property type="evidence" value="ECO:0007669"/>
    <property type="project" value="UniProtKB-SubCell"/>
</dbReference>
<dbReference type="OrthoDB" id="197510at2"/>
<evidence type="ECO:0000256" key="1">
    <source>
        <dbReference type="ARBA" id="ARBA00004370"/>
    </source>
</evidence>
<dbReference type="AlphaFoldDB" id="A0A512MEK1"/>
<keyword evidence="3 8" id="KW-0812">Transmembrane</keyword>
<organism evidence="9 10">
    <name type="scientific">Brevifollis gellanilyticus</name>
    <dbReference type="NCBI Taxonomy" id="748831"/>
    <lineage>
        <taxon>Bacteria</taxon>
        <taxon>Pseudomonadati</taxon>
        <taxon>Verrucomicrobiota</taxon>
        <taxon>Verrucomicrobiia</taxon>
        <taxon>Verrucomicrobiales</taxon>
        <taxon>Verrucomicrobiaceae</taxon>
    </lineage>
</organism>
<dbReference type="Proteomes" id="UP000321577">
    <property type="component" value="Unassembled WGS sequence"/>
</dbReference>
<evidence type="ECO:0000256" key="4">
    <source>
        <dbReference type="ARBA" id="ARBA00022927"/>
    </source>
</evidence>